<keyword evidence="2" id="KW-0342">GTP-binding</keyword>
<dbReference type="SMART" id="SM00175">
    <property type="entry name" value="RAB"/>
    <property type="match status" value="1"/>
</dbReference>
<dbReference type="NCBIfam" id="TIGR00231">
    <property type="entry name" value="small_GTP"/>
    <property type="match status" value="1"/>
</dbReference>
<dbReference type="InterPro" id="IPR050227">
    <property type="entry name" value="Rab"/>
</dbReference>
<keyword evidence="1" id="KW-0547">Nucleotide-binding</keyword>
<dbReference type="PANTHER" id="PTHR47977">
    <property type="entry name" value="RAS-RELATED PROTEIN RAB"/>
    <property type="match status" value="1"/>
</dbReference>
<dbReference type="EMBL" id="LAZR01004411">
    <property type="protein sequence ID" value="KKN08851.1"/>
    <property type="molecule type" value="Genomic_DNA"/>
</dbReference>
<gene>
    <name evidence="3" type="ORF">LCGC14_1052590</name>
</gene>
<dbReference type="GO" id="GO:0005525">
    <property type="term" value="F:GTP binding"/>
    <property type="evidence" value="ECO:0007669"/>
    <property type="project" value="UniProtKB-KW"/>
</dbReference>
<sequence>MSETIIKAFVYTSLDDIVGPKPLLWFPLDLNEAIRMGVSIKSITMLTTDQGVIPKSLVIMAFPSYNLKGIVKYVESPDDSRRGGIALSSITLLFDETDDLIFYKYMNYLDSAFSESAQKVIDLETKSAERVEIFAELDGLRKRITIILDDLRKKEKSDSEKVAFPEDGVEQELINRNFKVVVCGDPNVGKTSTILQFTDNAFMRTYIPTLGVSISEKNIKFEEENVNLILWDIAGQSKFEVMRRHFYHGADAVILIFDLTNHKSFESVSNWYKDIKKNLDIQKTQLIGFILGNKKDLIGERKVSSEEAKKIAQQFTLEYIETSALTGKNVEESFYKLTETIIKSRNS</sequence>
<name>A0A0F9Q6K8_9ZZZZ</name>
<dbReference type="SMART" id="SM00173">
    <property type="entry name" value="RAS"/>
    <property type="match status" value="1"/>
</dbReference>
<dbReference type="InterPro" id="IPR005225">
    <property type="entry name" value="Small_GTP-bd"/>
</dbReference>
<dbReference type="GO" id="GO:0003924">
    <property type="term" value="F:GTPase activity"/>
    <property type="evidence" value="ECO:0007669"/>
    <property type="project" value="InterPro"/>
</dbReference>
<reference evidence="3" key="1">
    <citation type="journal article" date="2015" name="Nature">
        <title>Complex archaea that bridge the gap between prokaryotes and eukaryotes.</title>
        <authorList>
            <person name="Spang A."/>
            <person name="Saw J.H."/>
            <person name="Jorgensen S.L."/>
            <person name="Zaremba-Niedzwiedzka K."/>
            <person name="Martijn J."/>
            <person name="Lind A.E."/>
            <person name="van Eijk R."/>
            <person name="Schleper C."/>
            <person name="Guy L."/>
            <person name="Ettema T.J."/>
        </authorList>
    </citation>
    <scope>NUCLEOTIDE SEQUENCE</scope>
</reference>
<dbReference type="FunFam" id="3.40.50.300:FF:001329">
    <property type="entry name" value="Small GTP-binding protein, putative"/>
    <property type="match status" value="1"/>
</dbReference>
<dbReference type="CDD" id="cd00154">
    <property type="entry name" value="Rab"/>
    <property type="match status" value="1"/>
</dbReference>
<dbReference type="PROSITE" id="PS51420">
    <property type="entry name" value="RHO"/>
    <property type="match status" value="1"/>
</dbReference>
<dbReference type="PROSITE" id="PS51421">
    <property type="entry name" value="RAS"/>
    <property type="match status" value="1"/>
</dbReference>
<proteinExistence type="predicted"/>
<dbReference type="InterPro" id="IPR001806">
    <property type="entry name" value="Small_GTPase"/>
</dbReference>
<dbReference type="InterPro" id="IPR027417">
    <property type="entry name" value="P-loop_NTPase"/>
</dbReference>
<dbReference type="PROSITE" id="PS51417">
    <property type="entry name" value="ARF"/>
    <property type="match status" value="1"/>
</dbReference>
<dbReference type="PRINTS" id="PR00449">
    <property type="entry name" value="RASTRNSFRMNG"/>
</dbReference>
<evidence type="ECO:0000256" key="2">
    <source>
        <dbReference type="ARBA" id="ARBA00023134"/>
    </source>
</evidence>
<dbReference type="AlphaFoldDB" id="A0A0F9Q6K8"/>
<evidence type="ECO:0000256" key="1">
    <source>
        <dbReference type="ARBA" id="ARBA00022741"/>
    </source>
</evidence>
<dbReference type="Gene3D" id="3.40.50.300">
    <property type="entry name" value="P-loop containing nucleotide triphosphate hydrolases"/>
    <property type="match status" value="1"/>
</dbReference>
<dbReference type="PROSITE" id="PS51419">
    <property type="entry name" value="RAB"/>
    <property type="match status" value="1"/>
</dbReference>
<accession>A0A0F9Q6K8</accession>
<organism evidence="3">
    <name type="scientific">marine sediment metagenome</name>
    <dbReference type="NCBI Taxonomy" id="412755"/>
    <lineage>
        <taxon>unclassified sequences</taxon>
        <taxon>metagenomes</taxon>
        <taxon>ecological metagenomes</taxon>
    </lineage>
</organism>
<dbReference type="SUPFAM" id="SSF52540">
    <property type="entry name" value="P-loop containing nucleoside triphosphate hydrolases"/>
    <property type="match status" value="1"/>
</dbReference>
<evidence type="ECO:0000313" key="3">
    <source>
        <dbReference type="EMBL" id="KKN08851.1"/>
    </source>
</evidence>
<evidence type="ECO:0008006" key="4">
    <source>
        <dbReference type="Google" id="ProtNLM"/>
    </source>
</evidence>
<dbReference type="Pfam" id="PF00071">
    <property type="entry name" value="Ras"/>
    <property type="match status" value="1"/>
</dbReference>
<dbReference type="SMART" id="SM00174">
    <property type="entry name" value="RHO"/>
    <property type="match status" value="1"/>
</dbReference>
<comment type="caution">
    <text evidence="3">The sequence shown here is derived from an EMBL/GenBank/DDBJ whole genome shotgun (WGS) entry which is preliminary data.</text>
</comment>
<protein>
    <recommendedName>
        <fullName evidence="4">GTP-binding protein</fullName>
    </recommendedName>
</protein>